<feature type="region of interest" description="Disordered" evidence="7">
    <location>
        <begin position="633"/>
        <end position="672"/>
    </location>
</feature>
<keyword evidence="3" id="KW-0808">Transferase</keyword>
<dbReference type="GO" id="GO:0008168">
    <property type="term" value="F:methyltransferase activity"/>
    <property type="evidence" value="ECO:0007669"/>
    <property type="project" value="UniProtKB-KW"/>
</dbReference>
<accession>A0AAV9I515</accession>
<evidence type="ECO:0000256" key="2">
    <source>
        <dbReference type="ARBA" id="ARBA00022603"/>
    </source>
</evidence>
<keyword evidence="8" id="KW-0732">Signal</keyword>
<feature type="domain" description="FAS1" evidence="9">
    <location>
        <begin position="19"/>
        <end position="168"/>
    </location>
</feature>
<feature type="compositionally biased region" description="Low complexity" evidence="7">
    <location>
        <begin position="423"/>
        <end position="437"/>
    </location>
</feature>
<dbReference type="Pfam" id="PF02676">
    <property type="entry name" value="TYW3"/>
    <property type="match status" value="1"/>
</dbReference>
<evidence type="ECO:0000256" key="1">
    <source>
        <dbReference type="ARBA" id="ARBA00012750"/>
    </source>
</evidence>
<keyword evidence="11" id="KW-1185">Reference proteome</keyword>
<dbReference type="InterPro" id="IPR036602">
    <property type="entry name" value="tRNA_yW-synthesising-like_sf"/>
</dbReference>
<dbReference type="GO" id="GO:0000329">
    <property type="term" value="C:fungal-type vacuole membrane"/>
    <property type="evidence" value="ECO:0007669"/>
    <property type="project" value="TreeGrafter"/>
</dbReference>
<dbReference type="InterPro" id="IPR036378">
    <property type="entry name" value="FAS1_dom_sf"/>
</dbReference>
<proteinExistence type="predicted"/>
<dbReference type="AlphaFoldDB" id="A0AAV9I515"/>
<reference evidence="10" key="1">
    <citation type="journal article" date="2023" name="Mol. Phylogenet. Evol.">
        <title>Genome-scale phylogeny and comparative genomics of the fungal order Sordariales.</title>
        <authorList>
            <person name="Hensen N."/>
            <person name="Bonometti L."/>
            <person name="Westerberg I."/>
            <person name="Brannstrom I.O."/>
            <person name="Guillou S."/>
            <person name="Cros-Aarteil S."/>
            <person name="Calhoun S."/>
            <person name="Haridas S."/>
            <person name="Kuo A."/>
            <person name="Mondo S."/>
            <person name="Pangilinan J."/>
            <person name="Riley R."/>
            <person name="LaButti K."/>
            <person name="Andreopoulos B."/>
            <person name="Lipzen A."/>
            <person name="Chen C."/>
            <person name="Yan M."/>
            <person name="Daum C."/>
            <person name="Ng V."/>
            <person name="Clum A."/>
            <person name="Steindorff A."/>
            <person name="Ohm R.A."/>
            <person name="Martin F."/>
            <person name="Silar P."/>
            <person name="Natvig D.O."/>
            <person name="Lalanne C."/>
            <person name="Gautier V."/>
            <person name="Ament-Velasquez S.L."/>
            <person name="Kruys A."/>
            <person name="Hutchinson M.I."/>
            <person name="Powell A.J."/>
            <person name="Barry K."/>
            <person name="Miller A.N."/>
            <person name="Grigoriev I.V."/>
            <person name="Debuchy R."/>
            <person name="Gladieux P."/>
            <person name="Hiltunen Thoren M."/>
            <person name="Johannesson H."/>
        </authorList>
    </citation>
    <scope>NUCLEOTIDE SEQUENCE</scope>
    <source>
        <strain evidence="10">PSN324</strain>
    </source>
</reference>
<feature type="signal peptide" evidence="8">
    <location>
        <begin position="1"/>
        <end position="20"/>
    </location>
</feature>
<dbReference type="SUPFAM" id="SSF82153">
    <property type="entry name" value="FAS1 domain"/>
    <property type="match status" value="2"/>
</dbReference>
<dbReference type="Proteomes" id="UP001321749">
    <property type="component" value="Unassembled WGS sequence"/>
</dbReference>
<dbReference type="InterPro" id="IPR050904">
    <property type="entry name" value="Adhesion/Biosynth-related"/>
</dbReference>
<dbReference type="GO" id="GO:0016236">
    <property type="term" value="P:macroautophagy"/>
    <property type="evidence" value="ECO:0007669"/>
    <property type="project" value="TreeGrafter"/>
</dbReference>
<dbReference type="Gene3D" id="3.30.1960.10">
    <property type="entry name" value="tRNA wybutosine-synthesizing-like"/>
    <property type="match status" value="1"/>
</dbReference>
<dbReference type="PANTHER" id="PTHR10900">
    <property type="entry name" value="PERIOSTIN-RELATED"/>
    <property type="match status" value="1"/>
</dbReference>
<feature type="compositionally biased region" description="Basic and acidic residues" evidence="7">
    <location>
        <begin position="638"/>
        <end position="672"/>
    </location>
</feature>
<keyword evidence="5" id="KW-0819">tRNA processing</keyword>
<dbReference type="EMBL" id="MU864929">
    <property type="protein sequence ID" value="KAK4466940.1"/>
    <property type="molecule type" value="Genomic_DNA"/>
</dbReference>
<organism evidence="10 11">
    <name type="scientific">Cladorrhinum samala</name>
    <dbReference type="NCBI Taxonomy" id="585594"/>
    <lineage>
        <taxon>Eukaryota</taxon>
        <taxon>Fungi</taxon>
        <taxon>Dikarya</taxon>
        <taxon>Ascomycota</taxon>
        <taxon>Pezizomycotina</taxon>
        <taxon>Sordariomycetes</taxon>
        <taxon>Sordariomycetidae</taxon>
        <taxon>Sordariales</taxon>
        <taxon>Podosporaceae</taxon>
        <taxon>Cladorrhinum</taxon>
    </lineage>
</organism>
<comment type="catalytic activity">
    <reaction evidence="6">
        <text>4-demethyl-7-[(3S)-3-amino-3-carboxypropyl]wyosine(37) in tRNA(Phe) + S-adenosyl-L-methionine = 7-[(3S)-3-amino-3-carboxypropyl]wyosine(37) in tRNA(Phe) + S-adenosyl-L-homocysteine + H(+)</text>
        <dbReference type="Rhea" id="RHEA:36635"/>
        <dbReference type="Rhea" id="RHEA-COMP:10378"/>
        <dbReference type="Rhea" id="RHEA-COMP:10379"/>
        <dbReference type="ChEBI" id="CHEBI:15378"/>
        <dbReference type="ChEBI" id="CHEBI:57856"/>
        <dbReference type="ChEBI" id="CHEBI:59789"/>
        <dbReference type="ChEBI" id="CHEBI:73543"/>
        <dbReference type="ChEBI" id="CHEBI:73550"/>
        <dbReference type="EC" id="2.1.1.282"/>
    </reaction>
</comment>
<comment type="caution">
    <text evidence="10">The sequence shown here is derived from an EMBL/GenBank/DDBJ whole genome shotgun (WGS) entry which is preliminary data.</text>
</comment>
<evidence type="ECO:0000256" key="6">
    <source>
        <dbReference type="ARBA" id="ARBA00049202"/>
    </source>
</evidence>
<keyword evidence="2 10" id="KW-0489">Methyltransferase</keyword>
<feature type="region of interest" description="Disordered" evidence="7">
    <location>
        <begin position="411"/>
        <end position="437"/>
    </location>
</feature>
<dbReference type="EC" id="2.1.1.282" evidence="1"/>
<dbReference type="PANTHER" id="PTHR10900:SF77">
    <property type="entry name" value="FI19380P1"/>
    <property type="match status" value="1"/>
</dbReference>
<evidence type="ECO:0000256" key="7">
    <source>
        <dbReference type="SAM" id="MobiDB-lite"/>
    </source>
</evidence>
<evidence type="ECO:0000313" key="11">
    <source>
        <dbReference type="Proteomes" id="UP001321749"/>
    </source>
</evidence>
<evidence type="ECO:0000256" key="8">
    <source>
        <dbReference type="SAM" id="SignalP"/>
    </source>
</evidence>
<dbReference type="GO" id="GO:0008033">
    <property type="term" value="P:tRNA processing"/>
    <property type="evidence" value="ECO:0007669"/>
    <property type="project" value="UniProtKB-KW"/>
</dbReference>
<gene>
    <name evidence="10" type="ORF">QBC42DRAFT_215878</name>
</gene>
<dbReference type="InterPro" id="IPR000782">
    <property type="entry name" value="FAS1_domain"/>
</dbReference>
<evidence type="ECO:0000256" key="3">
    <source>
        <dbReference type="ARBA" id="ARBA00022679"/>
    </source>
</evidence>
<evidence type="ECO:0000313" key="10">
    <source>
        <dbReference type="EMBL" id="KAK4466940.1"/>
    </source>
</evidence>
<dbReference type="PROSITE" id="PS50213">
    <property type="entry name" value="FAS1"/>
    <property type="match status" value="2"/>
</dbReference>
<feature type="chain" id="PRO_5043462933" description="tRNA(Phe) 7-[(3-amino-3-carboxypropyl)-4-demethylwyosine(37)-N(4)]-methyltransferase" evidence="8">
    <location>
        <begin position="21"/>
        <end position="690"/>
    </location>
</feature>
<dbReference type="InterPro" id="IPR003827">
    <property type="entry name" value="tRNA_yW-synthesising"/>
</dbReference>
<dbReference type="GO" id="GO:0032259">
    <property type="term" value="P:methylation"/>
    <property type="evidence" value="ECO:0007669"/>
    <property type="project" value="UniProtKB-KW"/>
</dbReference>
<evidence type="ECO:0000256" key="5">
    <source>
        <dbReference type="ARBA" id="ARBA00022694"/>
    </source>
</evidence>
<reference evidence="10" key="2">
    <citation type="submission" date="2023-06" db="EMBL/GenBank/DDBJ databases">
        <authorList>
            <consortium name="Lawrence Berkeley National Laboratory"/>
            <person name="Mondo S.J."/>
            <person name="Hensen N."/>
            <person name="Bonometti L."/>
            <person name="Westerberg I."/>
            <person name="Brannstrom I.O."/>
            <person name="Guillou S."/>
            <person name="Cros-Aarteil S."/>
            <person name="Calhoun S."/>
            <person name="Haridas S."/>
            <person name="Kuo A."/>
            <person name="Pangilinan J."/>
            <person name="Riley R."/>
            <person name="Labutti K."/>
            <person name="Andreopoulos B."/>
            <person name="Lipzen A."/>
            <person name="Chen C."/>
            <person name="Yanf M."/>
            <person name="Daum C."/>
            <person name="Ng V."/>
            <person name="Clum A."/>
            <person name="Steindorff A."/>
            <person name="Ohm R."/>
            <person name="Martin F."/>
            <person name="Silar P."/>
            <person name="Natvig D."/>
            <person name="Lalanne C."/>
            <person name="Gautier V."/>
            <person name="Ament-Velasquez S.L."/>
            <person name="Kruys A."/>
            <person name="Hutchinson M.I."/>
            <person name="Powell A.J."/>
            <person name="Barry K."/>
            <person name="Miller A.N."/>
            <person name="Grigoriev I.V."/>
            <person name="Debuchy R."/>
            <person name="Gladieux P."/>
            <person name="Thoren M.H."/>
            <person name="Johannesson H."/>
        </authorList>
    </citation>
    <scope>NUCLEOTIDE SEQUENCE</scope>
    <source>
        <strain evidence="10">PSN324</strain>
    </source>
</reference>
<dbReference type="SMART" id="SM00554">
    <property type="entry name" value="FAS1"/>
    <property type="match status" value="2"/>
</dbReference>
<keyword evidence="4" id="KW-0949">S-adenosyl-L-methionine</keyword>
<evidence type="ECO:0000259" key="9">
    <source>
        <dbReference type="PROSITE" id="PS50213"/>
    </source>
</evidence>
<protein>
    <recommendedName>
        <fullName evidence="1">tRNA(Phe) 7-[(3-amino-3-carboxypropyl)-4-demethylwyosine(37)-N(4)]-methyltransferase</fullName>
        <ecNumber evidence="1">2.1.1.282</ecNumber>
    </recommendedName>
</protein>
<dbReference type="Gene3D" id="2.30.180.10">
    <property type="entry name" value="FAS1 domain"/>
    <property type="match status" value="2"/>
</dbReference>
<name>A0AAV9I515_9PEZI</name>
<sequence>MMRLTHLLPLGLACQISAQALSAVLTSNNATLSTLTNLLTLVPDLIQTLSTTSNITILAPSNSAFASLMARNPRSAELTRNPRALSGVLQYHVLLGRIPSSMFSTTPMFPSSLLSAPFANVTGGQRVQLALVNSTARVFSGFKQMASVATADIELDNNAILHIIDSVLTVPASPGQTATNTGLTSLAGALTATRLLDGVNSLSDVTILAPSNDAFTAIGSALGGISTNDLANVLGYHVLPGKIRFSTELLAADQVVLPTLQGTNLTIRRDGGNVFVNSARVVLADVITANGVVHVLDNVLNPGNTTATPDPRASVQAPAFSGAMAGTAAPFTQGIVPTTTLSLPSPSSAFTTRKSKILSQLSLPDAEYTDLSPKGSVDVGIRDLISEINARDGLVTTSSCAGRVSVYLEGKKSKSSSTSRLPQQQQSEESNSEPGELGVVVDTTTTTSSSTVGGKGGGEWLYVSHDPVPSSENGAYEELFGLKGRGRGNSGYGDDDSKLDEEGRLIHFKFEPMVRTIFFFFLSIHAILHVLTASLEHAQLVIQSGIEAGFRETGAVSLLNKDGTGTGPIVAVRSMGLSFESLVGVEREEDGVRRAVVASEYLGMLVRISHERFAENSKRIERFRKALESAFEGPAAGGKKEGWEDADARRERKRLEGLQRKEETRRVKETMRQKKEGDLVGVILQEPDIL</sequence>
<evidence type="ECO:0000256" key="4">
    <source>
        <dbReference type="ARBA" id="ARBA00022691"/>
    </source>
</evidence>
<feature type="domain" description="FAS1" evidence="9">
    <location>
        <begin position="170"/>
        <end position="300"/>
    </location>
</feature>
<dbReference type="Pfam" id="PF02469">
    <property type="entry name" value="Fasciclin"/>
    <property type="match status" value="2"/>
</dbReference>
<dbReference type="SUPFAM" id="SSF111278">
    <property type="entry name" value="SSo0622-like"/>
    <property type="match status" value="1"/>
</dbReference>